<dbReference type="AlphaFoldDB" id="A0A952DU30"/>
<name>A0A952DU30_9BACT</name>
<dbReference type="PROSITE" id="PS51217">
    <property type="entry name" value="UVRD_HELICASE_CTER"/>
    <property type="match status" value="1"/>
</dbReference>
<evidence type="ECO:0000256" key="3">
    <source>
        <dbReference type="ARBA" id="ARBA00022801"/>
    </source>
</evidence>
<evidence type="ECO:0000256" key="7">
    <source>
        <dbReference type="ARBA" id="ARBA00023235"/>
    </source>
</evidence>
<dbReference type="InterPro" id="IPR027417">
    <property type="entry name" value="P-loop_NTPase"/>
</dbReference>
<evidence type="ECO:0000256" key="2">
    <source>
        <dbReference type="ARBA" id="ARBA00022741"/>
    </source>
</evidence>
<dbReference type="GO" id="GO:0033202">
    <property type="term" value="C:DNA helicase complex"/>
    <property type="evidence" value="ECO:0007669"/>
    <property type="project" value="TreeGrafter"/>
</dbReference>
<keyword evidence="5 11" id="KW-0067">ATP-binding</keyword>
<feature type="domain" description="UvrD-like helicase ATP-binding" evidence="12">
    <location>
        <begin position="6"/>
        <end position="289"/>
    </location>
</feature>
<dbReference type="Gene3D" id="1.10.10.160">
    <property type="match status" value="1"/>
</dbReference>
<organism evidence="14 15">
    <name type="scientific">Candidatus Dojkabacteria bacterium</name>
    <dbReference type="NCBI Taxonomy" id="2099670"/>
    <lineage>
        <taxon>Bacteria</taxon>
        <taxon>Candidatus Dojkabacteria</taxon>
    </lineage>
</organism>
<dbReference type="InterPro" id="IPR013986">
    <property type="entry name" value="DExx_box_DNA_helicase_dom_sf"/>
</dbReference>
<dbReference type="Gene3D" id="1.10.486.10">
    <property type="entry name" value="PCRA, domain 4"/>
    <property type="match status" value="1"/>
</dbReference>
<comment type="catalytic activity">
    <reaction evidence="10">
        <text>ATP + H2O = ADP + phosphate + H(+)</text>
        <dbReference type="Rhea" id="RHEA:13065"/>
        <dbReference type="ChEBI" id="CHEBI:15377"/>
        <dbReference type="ChEBI" id="CHEBI:15378"/>
        <dbReference type="ChEBI" id="CHEBI:30616"/>
        <dbReference type="ChEBI" id="CHEBI:43474"/>
        <dbReference type="ChEBI" id="CHEBI:456216"/>
        <dbReference type="EC" id="5.6.2.4"/>
    </reaction>
</comment>
<evidence type="ECO:0000256" key="1">
    <source>
        <dbReference type="ARBA" id="ARBA00009922"/>
    </source>
</evidence>
<dbReference type="GO" id="GO:0000725">
    <property type="term" value="P:recombinational repair"/>
    <property type="evidence" value="ECO:0007669"/>
    <property type="project" value="TreeGrafter"/>
</dbReference>
<evidence type="ECO:0000256" key="11">
    <source>
        <dbReference type="PROSITE-ProRule" id="PRU00560"/>
    </source>
</evidence>
<dbReference type="EC" id="5.6.2.4" evidence="9"/>
<dbReference type="Proteomes" id="UP000781173">
    <property type="component" value="Unassembled WGS sequence"/>
</dbReference>
<keyword evidence="2 11" id="KW-0547">Nucleotide-binding</keyword>
<dbReference type="Pfam" id="PF00580">
    <property type="entry name" value="UvrD-helicase"/>
    <property type="match status" value="1"/>
</dbReference>
<evidence type="ECO:0000256" key="10">
    <source>
        <dbReference type="ARBA" id="ARBA00048988"/>
    </source>
</evidence>
<dbReference type="CDD" id="cd18807">
    <property type="entry name" value="SF1_C_UvrD"/>
    <property type="match status" value="1"/>
</dbReference>
<evidence type="ECO:0000259" key="13">
    <source>
        <dbReference type="PROSITE" id="PS51217"/>
    </source>
</evidence>
<evidence type="ECO:0000256" key="6">
    <source>
        <dbReference type="ARBA" id="ARBA00023125"/>
    </source>
</evidence>
<reference evidence="14" key="1">
    <citation type="journal article" date="2022" name="ISME J.">
        <title>A general approach to explore prokaryotic protein glycosylation reveals the unique surface layer modulation of an anammox bacterium.</title>
        <authorList>
            <person name="Pabst M."/>
            <person name="Grouzdev D.S."/>
            <person name="Lawson C.E."/>
            <person name="Kleikamp H.B.C."/>
            <person name="de Ram C."/>
            <person name="Louwen R."/>
            <person name="Lin Y.M."/>
            <person name="Lucker S."/>
            <person name="van Loosdrecht M.C.M."/>
            <person name="Laureni M."/>
        </authorList>
    </citation>
    <scope>NUCLEOTIDE SEQUENCE</scope>
    <source>
        <strain evidence="14">BROCD043</strain>
    </source>
</reference>
<dbReference type="GO" id="GO:0016787">
    <property type="term" value="F:hydrolase activity"/>
    <property type="evidence" value="ECO:0007669"/>
    <property type="project" value="UniProtKB-UniRule"/>
</dbReference>
<dbReference type="GO" id="GO:0005524">
    <property type="term" value="F:ATP binding"/>
    <property type="evidence" value="ECO:0007669"/>
    <property type="project" value="UniProtKB-UniRule"/>
</dbReference>
<evidence type="ECO:0000256" key="9">
    <source>
        <dbReference type="ARBA" id="ARBA00034808"/>
    </source>
</evidence>
<evidence type="ECO:0000256" key="5">
    <source>
        <dbReference type="ARBA" id="ARBA00022840"/>
    </source>
</evidence>
<dbReference type="GO" id="GO:0003677">
    <property type="term" value="F:DNA binding"/>
    <property type="evidence" value="ECO:0007669"/>
    <property type="project" value="UniProtKB-KW"/>
</dbReference>
<dbReference type="InterPro" id="IPR014016">
    <property type="entry name" value="UvrD-like_ATP-bd"/>
</dbReference>
<evidence type="ECO:0000259" key="12">
    <source>
        <dbReference type="PROSITE" id="PS51198"/>
    </source>
</evidence>
<dbReference type="Gene3D" id="3.40.50.300">
    <property type="entry name" value="P-loop containing nucleotide triphosphate hydrolases"/>
    <property type="match status" value="2"/>
</dbReference>
<comment type="catalytic activity">
    <reaction evidence="8">
        <text>Couples ATP hydrolysis with the unwinding of duplex DNA by translocating in the 3'-5' direction.</text>
        <dbReference type="EC" id="5.6.2.4"/>
    </reaction>
</comment>
<accession>A0A952DU30</accession>
<feature type="domain" description="UvrD-like helicase C-terminal" evidence="13">
    <location>
        <begin position="290"/>
        <end position="557"/>
    </location>
</feature>
<dbReference type="EMBL" id="JACFOF010000002">
    <property type="protein sequence ID" value="MBW7953329.1"/>
    <property type="molecule type" value="Genomic_DNA"/>
</dbReference>
<dbReference type="InterPro" id="IPR000212">
    <property type="entry name" value="DNA_helicase_UvrD/REP"/>
</dbReference>
<sequence>MTDIFETLNEQQRLAVQTTSGPVLILAGAGSGKTRVLTFRMYYLLKKAIARPENILAVTFTNKAADEMKERISDLLKQNGGAGYALPWVGTFHSICVKILRVNYALAGISPEFSIYDRADQIDAVKEAMRQLGIDSKYTNPNAVINYISSAKAELVGPQSYSEYALNYFEQQVAKIYPEYQKILKSNNALDFDDLIMRTVNLLQDNPAVLSKYQDLFTHIMVDEYQDTNKAQYVLVNLLAFKHKNICVVGDDAQSIYSFRGANITNILNFEKDYPNATIIKLEQNYRSTGVILDASNSVIKHNKNKKEKTLWTKNIRGEEITVYEAADQQDEAQWVANKILNLDSKDIAVLYRTNAQSRALEEVFLREGISYTVVGSTEFYKRKEIKDIMAYLRLIFNNQDDLSLKRIINVPRRKIGSVTLANLQKEALTVNLAILPYLFSLNESELRKWGVGVSEFCHLLKKMIVTAEQQTVSVLLEDLIEFSGYKSSLSDGSNENEQRLENIRELITVARNFDEFVGRNGLELFLENISLIEGYNRQDDDNNPTVKLMTVHAAKGLEFQHTFIVGLEEGIFPHSNSYMDPEQMEEERRLAYVAITRAKERLYLVYADSRIFYGKETSNPASRFISDIPSELLSFEDSGSNMSFSNDWSEVVESHEYQEENRIEVNIGDMIYHDIFGKGRILDFDDSTLLIEFSSGRKELSREFAKLKKI</sequence>
<comment type="caution">
    <text evidence="14">The sequence shown here is derived from an EMBL/GenBank/DDBJ whole genome shotgun (WGS) entry which is preliminary data.</text>
</comment>
<dbReference type="InterPro" id="IPR014017">
    <property type="entry name" value="DNA_helicase_UvrD-like_C"/>
</dbReference>
<keyword evidence="6" id="KW-0238">DNA-binding</keyword>
<dbReference type="Pfam" id="PF13361">
    <property type="entry name" value="UvrD_C"/>
    <property type="match status" value="1"/>
</dbReference>
<evidence type="ECO:0000313" key="15">
    <source>
        <dbReference type="Proteomes" id="UP000781173"/>
    </source>
</evidence>
<feature type="binding site" evidence="11">
    <location>
        <begin position="27"/>
        <end position="34"/>
    </location>
    <ligand>
        <name>ATP</name>
        <dbReference type="ChEBI" id="CHEBI:30616"/>
    </ligand>
</feature>
<dbReference type="SUPFAM" id="SSF52540">
    <property type="entry name" value="P-loop containing nucleoside triphosphate hydrolases"/>
    <property type="match status" value="1"/>
</dbReference>
<dbReference type="GO" id="GO:0043138">
    <property type="term" value="F:3'-5' DNA helicase activity"/>
    <property type="evidence" value="ECO:0007669"/>
    <property type="project" value="UniProtKB-EC"/>
</dbReference>
<dbReference type="GO" id="GO:0005829">
    <property type="term" value="C:cytosol"/>
    <property type="evidence" value="ECO:0007669"/>
    <property type="project" value="TreeGrafter"/>
</dbReference>
<comment type="similarity">
    <text evidence="1">Belongs to the helicase family. UvrD subfamily.</text>
</comment>
<proteinExistence type="inferred from homology"/>
<keyword evidence="3 11" id="KW-0378">Hydrolase</keyword>
<dbReference type="PANTHER" id="PTHR11070:SF2">
    <property type="entry name" value="ATP-DEPENDENT DNA HELICASE SRS2"/>
    <property type="match status" value="1"/>
</dbReference>
<protein>
    <recommendedName>
        <fullName evidence="9">DNA 3'-5' helicase</fullName>
        <ecNumber evidence="9">5.6.2.4</ecNumber>
    </recommendedName>
</protein>
<dbReference type="PANTHER" id="PTHR11070">
    <property type="entry name" value="UVRD / RECB / PCRA DNA HELICASE FAMILY MEMBER"/>
    <property type="match status" value="1"/>
</dbReference>
<dbReference type="CDD" id="cd17932">
    <property type="entry name" value="DEXQc_UvrD"/>
    <property type="match status" value="1"/>
</dbReference>
<dbReference type="PROSITE" id="PS51198">
    <property type="entry name" value="UVRD_HELICASE_ATP_BIND"/>
    <property type="match status" value="1"/>
</dbReference>
<evidence type="ECO:0000313" key="14">
    <source>
        <dbReference type="EMBL" id="MBW7953329.1"/>
    </source>
</evidence>
<keyword evidence="4 11" id="KW-0347">Helicase</keyword>
<evidence type="ECO:0000256" key="4">
    <source>
        <dbReference type="ARBA" id="ARBA00022806"/>
    </source>
</evidence>
<evidence type="ECO:0000256" key="8">
    <source>
        <dbReference type="ARBA" id="ARBA00034617"/>
    </source>
</evidence>
<keyword evidence="7" id="KW-0413">Isomerase</keyword>
<gene>
    <name evidence="14" type="ORF">H3C67_00930</name>
</gene>